<dbReference type="PANTHER" id="PTHR11014">
    <property type="entry name" value="PEPTIDASE M20 FAMILY MEMBER"/>
    <property type="match status" value="1"/>
</dbReference>
<dbReference type="InterPro" id="IPR011650">
    <property type="entry name" value="Peptidase_M20_dimer"/>
</dbReference>
<dbReference type="Proteomes" id="UP001500394">
    <property type="component" value="Unassembled WGS sequence"/>
</dbReference>
<evidence type="ECO:0000313" key="4">
    <source>
        <dbReference type="Proteomes" id="UP001500394"/>
    </source>
</evidence>
<protein>
    <submittedName>
        <fullName evidence="3">M20 family metallopeptidase</fullName>
    </submittedName>
</protein>
<dbReference type="SUPFAM" id="SSF53187">
    <property type="entry name" value="Zn-dependent exopeptidases"/>
    <property type="match status" value="1"/>
</dbReference>
<dbReference type="EMBL" id="BAABGR010000044">
    <property type="protein sequence ID" value="GAA4521200.1"/>
    <property type="molecule type" value="Genomic_DNA"/>
</dbReference>
<dbReference type="InterPro" id="IPR002933">
    <property type="entry name" value="Peptidase_M20"/>
</dbReference>
<dbReference type="Gene3D" id="3.40.630.10">
    <property type="entry name" value="Zn peptidases"/>
    <property type="match status" value="1"/>
</dbReference>
<organism evidence="3 4">
    <name type="scientific">Sphingobacterium thermophilum</name>
    <dbReference type="NCBI Taxonomy" id="768534"/>
    <lineage>
        <taxon>Bacteria</taxon>
        <taxon>Pseudomonadati</taxon>
        <taxon>Bacteroidota</taxon>
        <taxon>Sphingobacteriia</taxon>
        <taxon>Sphingobacteriales</taxon>
        <taxon>Sphingobacteriaceae</taxon>
        <taxon>Sphingobacterium</taxon>
    </lineage>
</organism>
<evidence type="ECO:0000256" key="1">
    <source>
        <dbReference type="ARBA" id="ARBA00022801"/>
    </source>
</evidence>
<keyword evidence="1" id="KW-0378">Hydrolase</keyword>
<dbReference type="PIRSF" id="PIRSF005962">
    <property type="entry name" value="Pept_M20D_amidohydro"/>
    <property type="match status" value="1"/>
</dbReference>
<dbReference type="SUPFAM" id="SSF55031">
    <property type="entry name" value="Bacterial exopeptidase dimerisation domain"/>
    <property type="match status" value="1"/>
</dbReference>
<feature type="domain" description="Peptidase M20 dimerisation" evidence="2">
    <location>
        <begin position="202"/>
        <end position="291"/>
    </location>
</feature>
<gene>
    <name evidence="3" type="ORF">GCM10023173_26350</name>
</gene>
<evidence type="ECO:0000259" key="2">
    <source>
        <dbReference type="Pfam" id="PF07687"/>
    </source>
</evidence>
<reference evidence="4" key="1">
    <citation type="journal article" date="2019" name="Int. J. Syst. Evol. Microbiol.">
        <title>The Global Catalogue of Microorganisms (GCM) 10K type strain sequencing project: providing services to taxonomists for standard genome sequencing and annotation.</title>
        <authorList>
            <consortium name="The Broad Institute Genomics Platform"/>
            <consortium name="The Broad Institute Genome Sequencing Center for Infectious Disease"/>
            <person name="Wu L."/>
            <person name="Ma J."/>
        </authorList>
    </citation>
    <scope>NUCLEOTIDE SEQUENCE [LARGE SCALE GENOMIC DNA]</scope>
    <source>
        <strain evidence="4">JCM 17858</strain>
    </source>
</reference>
<accession>A0ABP8R8L0</accession>
<dbReference type="Gene3D" id="3.30.70.360">
    <property type="match status" value="1"/>
</dbReference>
<keyword evidence="4" id="KW-1185">Reference proteome</keyword>
<dbReference type="PANTHER" id="PTHR11014:SF63">
    <property type="entry name" value="METALLOPEPTIDASE, PUTATIVE (AFU_ORTHOLOGUE AFUA_6G09600)-RELATED"/>
    <property type="match status" value="1"/>
</dbReference>
<dbReference type="CDD" id="cd03886">
    <property type="entry name" value="M20_Acy1"/>
    <property type="match status" value="1"/>
</dbReference>
<proteinExistence type="predicted"/>
<evidence type="ECO:0000313" key="3">
    <source>
        <dbReference type="EMBL" id="GAA4521200.1"/>
    </source>
</evidence>
<dbReference type="Pfam" id="PF07687">
    <property type="entry name" value="M20_dimer"/>
    <property type="match status" value="1"/>
</dbReference>
<sequence length="403" mass="43886">MGIKHFIMTNIKHEIQQLAKEFFAEIVDIRRHLHRNPELSFEEYNTSAFVKAVLDKIGIPYTSMANTGVVALLKGDLPSDKVIALRADMDALPITEVEGRPYGSQNKGVMHACGHDVHTSSLLGVAKILYALKSKFGGTVKLIFQPGEEKLPGGASLMIKEGVLTNPEPNAVIGQHVMPFIEVGKVGFRAGQYMASCDELFMTVRGRGGHGAQPHQNIDPIAITAQIISALQQVVSRFADPRIPTVLSWGKIVGNGATNIIPNEVYLEGTFRTFNEEWRAAAHDKIVKIATGIAESMGASCDIEVRKGYPYLVNEPQLTSAARKAAEEYLGAENVVGLDLWPAAEDFSYYSQVANACFYRLGTGNKAKGIQSAVHTPTFDIDEDALEIGMGLMAFIAITQLNQ</sequence>
<dbReference type="Pfam" id="PF01546">
    <property type="entry name" value="Peptidase_M20"/>
    <property type="match status" value="1"/>
</dbReference>
<dbReference type="InterPro" id="IPR017439">
    <property type="entry name" value="Amidohydrolase"/>
</dbReference>
<dbReference type="NCBIfam" id="TIGR01891">
    <property type="entry name" value="amidohydrolases"/>
    <property type="match status" value="1"/>
</dbReference>
<dbReference type="InterPro" id="IPR036264">
    <property type="entry name" value="Bact_exopeptidase_dim_dom"/>
</dbReference>
<comment type="caution">
    <text evidence="3">The sequence shown here is derived from an EMBL/GenBank/DDBJ whole genome shotgun (WGS) entry which is preliminary data.</text>
</comment>
<name>A0ABP8R8L0_9SPHI</name>